<dbReference type="AlphaFoldDB" id="A0AAN4VXH6"/>
<protein>
    <submittedName>
        <fullName evidence="2">3'-exoribonuclease</fullName>
    </submittedName>
</protein>
<gene>
    <name evidence="2" type="ORF">PEDI_13930</name>
</gene>
<evidence type="ECO:0000313" key="2">
    <source>
        <dbReference type="EMBL" id="GJM60841.1"/>
    </source>
</evidence>
<evidence type="ECO:0000313" key="3">
    <source>
        <dbReference type="Proteomes" id="UP001310022"/>
    </source>
</evidence>
<dbReference type="CDD" id="cd06141">
    <property type="entry name" value="WRN_exo"/>
    <property type="match status" value="1"/>
</dbReference>
<dbReference type="Proteomes" id="UP001310022">
    <property type="component" value="Unassembled WGS sequence"/>
</dbReference>
<name>A0AAN4VXH6_9BACT</name>
<dbReference type="SUPFAM" id="SSF53098">
    <property type="entry name" value="Ribonuclease H-like"/>
    <property type="match status" value="1"/>
</dbReference>
<dbReference type="InterPro" id="IPR002562">
    <property type="entry name" value="3'-5'_exonuclease_dom"/>
</dbReference>
<dbReference type="GO" id="GO:0003676">
    <property type="term" value="F:nucleic acid binding"/>
    <property type="evidence" value="ECO:0007669"/>
    <property type="project" value="InterPro"/>
</dbReference>
<comment type="caution">
    <text evidence="2">The sequence shown here is derived from an EMBL/GenBank/DDBJ whole genome shotgun (WGS) entry which is preliminary data.</text>
</comment>
<reference evidence="2 3" key="1">
    <citation type="submission" date="2021-12" db="EMBL/GenBank/DDBJ databases">
        <title>Genome sequencing of bacteria with rrn-lacking chromosome and rrn-plasmid.</title>
        <authorList>
            <person name="Anda M."/>
            <person name="Iwasaki W."/>
        </authorList>
    </citation>
    <scope>NUCLEOTIDE SEQUENCE [LARGE SCALE GENOMIC DNA]</scope>
    <source>
        <strain evidence="2 3">NBRC 15940</strain>
    </source>
</reference>
<proteinExistence type="predicted"/>
<accession>A0AAN4VXH6</accession>
<dbReference type="InterPro" id="IPR052408">
    <property type="entry name" value="Exonuclease_MUT-7-like"/>
</dbReference>
<dbReference type="PANTHER" id="PTHR47765:SF2">
    <property type="entry name" value="EXONUCLEASE MUT-7 HOMOLOG"/>
    <property type="match status" value="1"/>
</dbReference>
<dbReference type="GO" id="GO:0006139">
    <property type="term" value="P:nucleobase-containing compound metabolic process"/>
    <property type="evidence" value="ECO:0007669"/>
    <property type="project" value="InterPro"/>
</dbReference>
<feature type="domain" description="3'-5' exonuclease" evidence="1">
    <location>
        <begin position="31"/>
        <end position="198"/>
    </location>
</feature>
<dbReference type="PANTHER" id="PTHR47765">
    <property type="entry name" value="3'-5' EXONUCLEASE DOMAIN-CONTAINING PROTEIN"/>
    <property type="match status" value="1"/>
</dbReference>
<dbReference type="InterPro" id="IPR012337">
    <property type="entry name" value="RNaseH-like_sf"/>
</dbReference>
<sequence length="198" mass="22329">MIDFSAYLNGEKKISKEEVNELPLCRYEGKIVTVSSREALMEAVKDLAQYHRIGFDTETRPSTQKGFSNSVALLQLSTPKTAYLIHLHKTGFPIELQWLMSSADHLKVGIALLDDIRGLQEYADFEPQGFVDLAEVAKEKGFQQTGARNLAGILMGVRISKTQQTSNWEKYPLSQGQKFYAATDAWLGPELLQRFEQI</sequence>
<dbReference type="EMBL" id="BQKE01000001">
    <property type="protein sequence ID" value="GJM60841.1"/>
    <property type="molecule type" value="Genomic_DNA"/>
</dbReference>
<dbReference type="Pfam" id="PF01612">
    <property type="entry name" value="DNA_pol_A_exo1"/>
    <property type="match status" value="1"/>
</dbReference>
<dbReference type="RefSeq" id="WP_338236507.1">
    <property type="nucleotide sequence ID" value="NZ_BQKE01000001.1"/>
</dbReference>
<dbReference type="Gene3D" id="3.30.420.10">
    <property type="entry name" value="Ribonuclease H-like superfamily/Ribonuclease H"/>
    <property type="match status" value="1"/>
</dbReference>
<evidence type="ECO:0000259" key="1">
    <source>
        <dbReference type="SMART" id="SM00474"/>
    </source>
</evidence>
<keyword evidence="3" id="KW-1185">Reference proteome</keyword>
<organism evidence="2 3">
    <name type="scientific">Persicobacter diffluens</name>
    <dbReference type="NCBI Taxonomy" id="981"/>
    <lineage>
        <taxon>Bacteria</taxon>
        <taxon>Pseudomonadati</taxon>
        <taxon>Bacteroidota</taxon>
        <taxon>Cytophagia</taxon>
        <taxon>Cytophagales</taxon>
        <taxon>Persicobacteraceae</taxon>
        <taxon>Persicobacter</taxon>
    </lineage>
</organism>
<dbReference type="InterPro" id="IPR036397">
    <property type="entry name" value="RNaseH_sf"/>
</dbReference>
<dbReference type="GO" id="GO:0008408">
    <property type="term" value="F:3'-5' exonuclease activity"/>
    <property type="evidence" value="ECO:0007669"/>
    <property type="project" value="InterPro"/>
</dbReference>
<dbReference type="SMART" id="SM00474">
    <property type="entry name" value="35EXOc"/>
    <property type="match status" value="1"/>
</dbReference>